<accession>A0AB39VSF8</accession>
<evidence type="ECO:0000313" key="1">
    <source>
        <dbReference type="EMBL" id="XDU73305.1"/>
    </source>
</evidence>
<dbReference type="Pfam" id="PF12974">
    <property type="entry name" value="Phosphonate-bd"/>
    <property type="match status" value="1"/>
</dbReference>
<gene>
    <name evidence="1" type="ORF">AB3G37_04115</name>
</gene>
<proteinExistence type="predicted"/>
<dbReference type="SUPFAM" id="SSF53850">
    <property type="entry name" value="Periplasmic binding protein-like II"/>
    <property type="match status" value="1"/>
</dbReference>
<sequence length="251" mass="27790">MNNAVSLPMYAVNPPDVDALWSGLRELMAEEGLTAGNASLSWPQDLIQHWQQPQLLLSQTCGYPLVTRLKDVQPLGCFHYSAPGCEGLGYRSFLVTRQKDMGAGVTDFRQRVVVCNSEDSQSGFNALRKMVEPLSENGCFFRQIIFSGSHRQSLQAIQQGEADIAAIDCVTFALLKKYQPQALAQLKVIGETPLTPGLPLITGPNTSADQIFGLRKALKRLVSEPRYQQLCRQALITGFSEVSRKQYDIIL</sequence>
<dbReference type="PANTHER" id="PTHR35841">
    <property type="entry name" value="PHOSPHONATES-BINDING PERIPLASMIC PROTEIN"/>
    <property type="match status" value="1"/>
</dbReference>
<name>A0AB39VSF8_9GAMM</name>
<dbReference type="RefSeq" id="WP_369789787.1">
    <property type="nucleotide sequence ID" value="NZ_CP165628.1"/>
</dbReference>
<organism evidence="1">
    <name type="scientific">Rouxiella sp. WC2420</name>
    <dbReference type="NCBI Taxonomy" id="3234145"/>
    <lineage>
        <taxon>Bacteria</taxon>
        <taxon>Pseudomonadati</taxon>
        <taxon>Pseudomonadota</taxon>
        <taxon>Gammaproteobacteria</taxon>
        <taxon>Enterobacterales</taxon>
        <taxon>Yersiniaceae</taxon>
        <taxon>Rouxiella</taxon>
    </lineage>
</organism>
<dbReference type="EMBL" id="CP165628">
    <property type="protein sequence ID" value="XDU73305.1"/>
    <property type="molecule type" value="Genomic_DNA"/>
</dbReference>
<protein>
    <submittedName>
        <fullName evidence="1">Phosphate/phosphite/phosphonate ABC transporter substrate-binding protein</fullName>
    </submittedName>
</protein>
<dbReference type="Gene3D" id="3.40.190.10">
    <property type="entry name" value="Periplasmic binding protein-like II"/>
    <property type="match status" value="1"/>
</dbReference>
<dbReference type="PANTHER" id="PTHR35841:SF1">
    <property type="entry name" value="PHOSPHONATES-BINDING PERIPLASMIC PROTEIN"/>
    <property type="match status" value="1"/>
</dbReference>
<reference evidence="1" key="1">
    <citation type="submission" date="2024-07" db="EMBL/GenBank/DDBJ databases">
        <authorList>
            <person name="Biller S.J."/>
        </authorList>
    </citation>
    <scope>NUCLEOTIDE SEQUENCE</scope>
    <source>
        <strain evidence="1">WC2420</strain>
    </source>
</reference>
<dbReference type="AlphaFoldDB" id="A0AB39VSF8"/>